<name>A0ABP7A0F3_9ACTN</name>
<feature type="transmembrane region" description="Helical" evidence="1">
    <location>
        <begin position="284"/>
        <end position="303"/>
    </location>
</feature>
<dbReference type="EMBL" id="BAABAB010000017">
    <property type="protein sequence ID" value="GAA3622103.1"/>
    <property type="molecule type" value="Genomic_DNA"/>
</dbReference>
<reference evidence="3" key="1">
    <citation type="journal article" date="2019" name="Int. J. Syst. Evol. Microbiol.">
        <title>The Global Catalogue of Microorganisms (GCM) 10K type strain sequencing project: providing services to taxonomists for standard genome sequencing and annotation.</title>
        <authorList>
            <consortium name="The Broad Institute Genomics Platform"/>
            <consortium name="The Broad Institute Genome Sequencing Center for Infectious Disease"/>
            <person name="Wu L."/>
            <person name="Ma J."/>
        </authorList>
    </citation>
    <scope>NUCLEOTIDE SEQUENCE [LARGE SCALE GENOMIC DNA]</scope>
    <source>
        <strain evidence="3">JCM 16929</strain>
    </source>
</reference>
<gene>
    <name evidence="2" type="ORF">GCM10022236_25560</name>
</gene>
<accession>A0ABP7A0F3</accession>
<feature type="transmembrane region" description="Helical" evidence="1">
    <location>
        <begin position="337"/>
        <end position="354"/>
    </location>
</feature>
<comment type="caution">
    <text evidence="2">The sequence shown here is derived from an EMBL/GenBank/DDBJ whole genome shotgun (WGS) entry which is preliminary data.</text>
</comment>
<feature type="transmembrane region" description="Helical" evidence="1">
    <location>
        <begin position="257"/>
        <end position="278"/>
    </location>
</feature>
<keyword evidence="1" id="KW-0812">Transmembrane</keyword>
<proteinExistence type="predicted"/>
<dbReference type="Proteomes" id="UP001501490">
    <property type="component" value="Unassembled WGS sequence"/>
</dbReference>
<feature type="transmembrane region" description="Helical" evidence="1">
    <location>
        <begin position="366"/>
        <end position="389"/>
    </location>
</feature>
<feature type="transmembrane region" description="Helical" evidence="1">
    <location>
        <begin position="120"/>
        <end position="138"/>
    </location>
</feature>
<feature type="transmembrane region" description="Helical" evidence="1">
    <location>
        <begin position="401"/>
        <end position="420"/>
    </location>
</feature>
<keyword evidence="3" id="KW-1185">Reference proteome</keyword>
<feature type="transmembrane region" description="Helical" evidence="1">
    <location>
        <begin position="209"/>
        <end position="228"/>
    </location>
</feature>
<sequence>MIRTAIEDLGRRRPSPTVALWCTAVGVTILLQWHWMTLYMDIRYTFGALRAAGQAGSSAPEVFIHRPMAHRALMSLLDHLTFGATEFRERLALSIAIVCAGISGAWLSRSLRDWLDRTSATYVGLAAFAALAWAPTVTVLQPEWTAVLLSVAAIAAALGRQSSVAAWRSPWLVVAGTLLALAALQKYTTATTVVVALGVLVVVSWRRGAVVAGWTAVTTVGLFLLTLLNRHEYQWFREMPELNDTAVVKWSALGSSLWYFPFLNPVVMVLPAAVILGYRLSRRRIWWAGPPIAAAVVMAGVAVQNAYYLHHYAALSVLAGAVVALACALWIRRVGTFPSVALIGLVWMPTAWWLSRRPLQWRADHVGLAVAGEIAVIALSIALAVRQPLDPADASRPQASWWKWLLTAAALALLLSFPAWPRTPALAYTAGETRVSEAAGRDRGIGTGRAIHEAAGGAEVVYAAGQQAAYFIGLPTACRYPTPTFLARSTRAPNAPSLASFQENLGCVRDRNAKYLVLNPQLIERGSAVPSVRQTIAAEFDCQHPVLQKENLLLCARRR</sequence>
<keyword evidence="1" id="KW-1133">Transmembrane helix</keyword>
<feature type="transmembrane region" description="Helical" evidence="1">
    <location>
        <begin position="91"/>
        <end position="108"/>
    </location>
</feature>
<evidence type="ECO:0008006" key="4">
    <source>
        <dbReference type="Google" id="ProtNLM"/>
    </source>
</evidence>
<keyword evidence="1" id="KW-0472">Membrane</keyword>
<feature type="transmembrane region" description="Helical" evidence="1">
    <location>
        <begin position="18"/>
        <end position="36"/>
    </location>
</feature>
<evidence type="ECO:0000313" key="2">
    <source>
        <dbReference type="EMBL" id="GAA3622103.1"/>
    </source>
</evidence>
<feature type="transmembrane region" description="Helical" evidence="1">
    <location>
        <begin position="312"/>
        <end position="331"/>
    </location>
</feature>
<evidence type="ECO:0000313" key="3">
    <source>
        <dbReference type="Proteomes" id="UP001501490"/>
    </source>
</evidence>
<organism evidence="2 3">
    <name type="scientific">Microlunatus ginsengisoli</name>
    <dbReference type="NCBI Taxonomy" id="363863"/>
    <lineage>
        <taxon>Bacteria</taxon>
        <taxon>Bacillati</taxon>
        <taxon>Actinomycetota</taxon>
        <taxon>Actinomycetes</taxon>
        <taxon>Propionibacteriales</taxon>
        <taxon>Propionibacteriaceae</taxon>
        <taxon>Microlunatus</taxon>
    </lineage>
</organism>
<evidence type="ECO:0000256" key="1">
    <source>
        <dbReference type="SAM" id="Phobius"/>
    </source>
</evidence>
<protein>
    <recommendedName>
        <fullName evidence="4">Glycosyltransferase RgtA/B/C/D-like domain-containing protein</fullName>
    </recommendedName>
</protein>
<feature type="transmembrane region" description="Helical" evidence="1">
    <location>
        <begin position="171"/>
        <end position="203"/>
    </location>
</feature>